<gene>
    <name evidence="2" type="ORF">O181_073818</name>
</gene>
<reference evidence="2" key="1">
    <citation type="submission" date="2021-03" db="EMBL/GenBank/DDBJ databases">
        <title>Draft genome sequence of rust myrtle Austropuccinia psidii MF-1, a brazilian biotype.</title>
        <authorList>
            <person name="Quecine M.C."/>
            <person name="Pachon D.M.R."/>
            <person name="Bonatelli M.L."/>
            <person name="Correr F.H."/>
            <person name="Franceschini L.M."/>
            <person name="Leite T.F."/>
            <person name="Margarido G.R.A."/>
            <person name="Almeida C.A."/>
            <person name="Ferrarezi J.A."/>
            <person name="Labate C.A."/>
        </authorList>
    </citation>
    <scope>NUCLEOTIDE SEQUENCE</scope>
    <source>
        <strain evidence="2">MF-1</strain>
    </source>
</reference>
<organism evidence="2 3">
    <name type="scientific">Austropuccinia psidii MF-1</name>
    <dbReference type="NCBI Taxonomy" id="1389203"/>
    <lineage>
        <taxon>Eukaryota</taxon>
        <taxon>Fungi</taxon>
        <taxon>Dikarya</taxon>
        <taxon>Basidiomycota</taxon>
        <taxon>Pucciniomycotina</taxon>
        <taxon>Pucciniomycetes</taxon>
        <taxon>Pucciniales</taxon>
        <taxon>Sphaerophragmiaceae</taxon>
        <taxon>Austropuccinia</taxon>
    </lineage>
</organism>
<feature type="compositionally biased region" description="Pro residues" evidence="1">
    <location>
        <begin position="115"/>
        <end position="126"/>
    </location>
</feature>
<dbReference type="EMBL" id="AVOT02039118">
    <property type="protein sequence ID" value="MBW0534103.1"/>
    <property type="molecule type" value="Genomic_DNA"/>
</dbReference>
<name>A0A9Q3F9V3_9BASI</name>
<dbReference type="AlphaFoldDB" id="A0A9Q3F9V3"/>
<proteinExistence type="predicted"/>
<evidence type="ECO:0000256" key="1">
    <source>
        <dbReference type="SAM" id="MobiDB-lite"/>
    </source>
</evidence>
<dbReference type="Proteomes" id="UP000765509">
    <property type="component" value="Unassembled WGS sequence"/>
</dbReference>
<keyword evidence="3" id="KW-1185">Reference proteome</keyword>
<feature type="region of interest" description="Disordered" evidence="1">
    <location>
        <begin position="109"/>
        <end position="139"/>
    </location>
</feature>
<evidence type="ECO:0000313" key="2">
    <source>
        <dbReference type="EMBL" id="MBW0534103.1"/>
    </source>
</evidence>
<evidence type="ECO:0000313" key="3">
    <source>
        <dbReference type="Proteomes" id="UP000765509"/>
    </source>
</evidence>
<comment type="caution">
    <text evidence="2">The sequence shown here is derived from an EMBL/GenBank/DDBJ whole genome shotgun (WGS) entry which is preliminary data.</text>
</comment>
<protein>
    <submittedName>
        <fullName evidence="2">Uncharacterized protein</fullName>
    </submittedName>
</protein>
<sequence>MANDSEPPRLNTSIILSLRRIFAMFKKLGIEANKLKGLLAQATCWEPPTLNQLITAAILSKGDEKPSSTFVGQKHPQTTSGCDPLLIHGCCLRQVRRAGHWRADCPHTRGVANPNPRPPSPTPFRPMRPATPDRCSQQGPGTHYHCESVSQVQFVERDASNKVLIDTGAFIHLSGAMRFATCMRSVSPFCIFFANSNSSVLISQTTTLELPVNGGLVLVHDVAFSDEILGTIFPIGCLCTAGVVPIFDNLKLSLFVSGFLVTTTFNNNCWWLDILAEEGTKRSAAASPSCILSEIEMHPISKPTSTSLSSREGHERLGHACDKMIILFLKQHVPAFDTKCWQPF</sequence>
<accession>A0A9Q3F9V3</accession>